<proteinExistence type="predicted"/>
<keyword evidence="1" id="KW-1133">Transmembrane helix</keyword>
<evidence type="ECO:0000256" key="1">
    <source>
        <dbReference type="SAM" id="Phobius"/>
    </source>
</evidence>
<feature type="transmembrane region" description="Helical" evidence="1">
    <location>
        <begin position="77"/>
        <end position="97"/>
    </location>
</feature>
<gene>
    <name evidence="2" type="ORF">ORQ98_28675</name>
</gene>
<keyword evidence="1" id="KW-0812">Transmembrane</keyword>
<dbReference type="EMBL" id="JAPMOU010000105">
    <property type="protein sequence ID" value="MDE1465940.1"/>
    <property type="molecule type" value="Genomic_DNA"/>
</dbReference>
<sequence length="154" mass="17692">MKYKSYLKLILLMPVFGPLLIWAATFLIEQVVNPDWIDDLQGYVFVNLVGLVYLAIPYLIALILGWRNMKDLTNKQAFNSVCLFPLIVVVFTLLYLPVFILMTSSIEALFTMQTVKIIGYIIGLELLMGVPWVVLFLLFIPLLKRFKLISSEDK</sequence>
<accession>A0ABT5UHS7</accession>
<feature type="transmembrane region" description="Helical" evidence="1">
    <location>
        <begin position="9"/>
        <end position="28"/>
    </location>
</feature>
<protein>
    <submittedName>
        <fullName evidence="2">Uncharacterized protein</fullName>
    </submittedName>
</protein>
<reference evidence="2 3" key="1">
    <citation type="submission" date="2022-11" db="EMBL/GenBank/DDBJ databases">
        <title>Spartinivicinus poritis sp. nov., isolated from scleractinian coral Porites lutea.</title>
        <authorList>
            <person name="Zhang G."/>
            <person name="Cai L."/>
            <person name="Wei Q."/>
        </authorList>
    </citation>
    <scope>NUCLEOTIDE SEQUENCE [LARGE SCALE GENOMIC DNA]</scope>
    <source>
        <strain evidence="2 3">A2-2</strain>
    </source>
</reference>
<comment type="caution">
    <text evidence="2">The sequence shown here is derived from an EMBL/GenBank/DDBJ whole genome shotgun (WGS) entry which is preliminary data.</text>
</comment>
<dbReference type="Proteomes" id="UP001528823">
    <property type="component" value="Unassembled WGS sequence"/>
</dbReference>
<keyword evidence="3" id="KW-1185">Reference proteome</keyword>
<dbReference type="RefSeq" id="WP_274692240.1">
    <property type="nucleotide sequence ID" value="NZ_JAPMOU010000105.1"/>
</dbReference>
<name>A0ABT5UHS7_9GAMM</name>
<keyword evidence="1" id="KW-0472">Membrane</keyword>
<evidence type="ECO:0000313" key="3">
    <source>
        <dbReference type="Proteomes" id="UP001528823"/>
    </source>
</evidence>
<feature type="transmembrane region" description="Helical" evidence="1">
    <location>
        <begin position="40"/>
        <end position="65"/>
    </location>
</feature>
<evidence type="ECO:0000313" key="2">
    <source>
        <dbReference type="EMBL" id="MDE1465940.1"/>
    </source>
</evidence>
<feature type="transmembrane region" description="Helical" evidence="1">
    <location>
        <begin position="117"/>
        <end position="140"/>
    </location>
</feature>
<organism evidence="2 3">
    <name type="scientific">Spartinivicinus poritis</name>
    <dbReference type="NCBI Taxonomy" id="2994640"/>
    <lineage>
        <taxon>Bacteria</taxon>
        <taxon>Pseudomonadati</taxon>
        <taxon>Pseudomonadota</taxon>
        <taxon>Gammaproteobacteria</taxon>
        <taxon>Oceanospirillales</taxon>
        <taxon>Zooshikellaceae</taxon>
        <taxon>Spartinivicinus</taxon>
    </lineage>
</organism>